<sequence>MGTPARHRVLPPPTARLLSRPEAAAYAGVSPTTFDRMMGDGFMPGPKKVYGRVLWDVRALDAAIDCLPGDGMSTEGVDTVSNDWD</sequence>
<dbReference type="EMBL" id="FWFS01000004">
    <property type="protein sequence ID" value="SLN35593.1"/>
    <property type="molecule type" value="Genomic_DNA"/>
</dbReference>
<dbReference type="Proteomes" id="UP000193862">
    <property type="component" value="Unassembled WGS sequence"/>
</dbReference>
<proteinExistence type="predicted"/>
<dbReference type="AlphaFoldDB" id="A0A1Y5S9J6"/>
<protein>
    <submittedName>
        <fullName evidence="1">Uncharacterized protein</fullName>
    </submittedName>
</protein>
<reference evidence="1 2" key="1">
    <citation type="submission" date="2017-03" db="EMBL/GenBank/DDBJ databases">
        <authorList>
            <person name="Afonso C.L."/>
            <person name="Miller P.J."/>
            <person name="Scott M.A."/>
            <person name="Spackman E."/>
            <person name="Goraichik I."/>
            <person name="Dimitrov K.M."/>
            <person name="Suarez D.L."/>
            <person name="Swayne D.E."/>
        </authorList>
    </citation>
    <scope>NUCLEOTIDE SEQUENCE [LARGE SCALE GENOMIC DNA]</scope>
    <source>
        <strain evidence="1 2">CECT 8620</strain>
    </source>
</reference>
<organism evidence="1 2">
    <name type="scientific">Aquimixticola soesokkakensis</name>
    <dbReference type="NCBI Taxonomy" id="1519096"/>
    <lineage>
        <taxon>Bacteria</taxon>
        <taxon>Pseudomonadati</taxon>
        <taxon>Pseudomonadota</taxon>
        <taxon>Alphaproteobacteria</taxon>
        <taxon>Rhodobacterales</taxon>
        <taxon>Paracoccaceae</taxon>
        <taxon>Aquimixticola</taxon>
    </lineage>
</organism>
<keyword evidence="2" id="KW-1185">Reference proteome</keyword>
<accession>A0A1Y5S9J6</accession>
<gene>
    <name evidence="1" type="ORF">AQS8620_01247</name>
</gene>
<evidence type="ECO:0000313" key="1">
    <source>
        <dbReference type="EMBL" id="SLN35593.1"/>
    </source>
</evidence>
<evidence type="ECO:0000313" key="2">
    <source>
        <dbReference type="Proteomes" id="UP000193862"/>
    </source>
</evidence>
<name>A0A1Y5S9J6_9RHOB</name>
<dbReference type="OrthoDB" id="7220345at2"/>